<feature type="chain" id="PRO_5032853608" evidence="2">
    <location>
        <begin position="25"/>
        <end position="233"/>
    </location>
</feature>
<accession>A0A835YDZ0</accession>
<evidence type="ECO:0000256" key="2">
    <source>
        <dbReference type="SAM" id="SignalP"/>
    </source>
</evidence>
<feature type="compositionally biased region" description="Pro residues" evidence="1">
    <location>
        <begin position="158"/>
        <end position="204"/>
    </location>
</feature>
<keyword evidence="2" id="KW-0732">Signal</keyword>
<dbReference type="AlphaFoldDB" id="A0A835YDZ0"/>
<dbReference type="Proteomes" id="UP000612055">
    <property type="component" value="Unassembled WGS sequence"/>
</dbReference>
<reference evidence="3" key="1">
    <citation type="journal article" date="2020" name="bioRxiv">
        <title>Comparative genomics of Chlamydomonas.</title>
        <authorList>
            <person name="Craig R.J."/>
            <person name="Hasan A.R."/>
            <person name="Ness R.W."/>
            <person name="Keightley P.D."/>
        </authorList>
    </citation>
    <scope>NUCLEOTIDE SEQUENCE</scope>
    <source>
        <strain evidence="3">CCAP 11/70</strain>
    </source>
</reference>
<evidence type="ECO:0000256" key="1">
    <source>
        <dbReference type="SAM" id="MobiDB-lite"/>
    </source>
</evidence>
<dbReference type="EMBL" id="JAEHOE010000002">
    <property type="protein sequence ID" value="KAG2501120.1"/>
    <property type="molecule type" value="Genomic_DNA"/>
</dbReference>
<evidence type="ECO:0000313" key="4">
    <source>
        <dbReference type="Proteomes" id="UP000612055"/>
    </source>
</evidence>
<feature type="compositionally biased region" description="Basic residues" evidence="1">
    <location>
        <begin position="205"/>
        <end position="225"/>
    </location>
</feature>
<comment type="caution">
    <text evidence="3">The sequence shown here is derived from an EMBL/GenBank/DDBJ whole genome shotgun (WGS) entry which is preliminary data.</text>
</comment>
<sequence length="233" mass="24978">MSRHTLRVAFAGLLCLALASNAAAMLSCTAKLFDKVKLAGETYELTLMPTGSSGAAVAYTLEGFDDAAKSGTIYCTGGTADDYAKVSLRLYSDPVWRKTRGGDKIDLDCVADKSGGCSATWDIMPKGWQGRASAAVLLYNNDAYVLPLKALKDGVTPSPMPEESPMPMESPMPEESPMPMESPMPEDSPMPEESPAPSPEPSPSPRKRKPNRKPNRKPKRGRKNRSPSPSPSA</sequence>
<proteinExistence type="predicted"/>
<dbReference type="PROSITE" id="PS51257">
    <property type="entry name" value="PROKAR_LIPOPROTEIN"/>
    <property type="match status" value="1"/>
</dbReference>
<protein>
    <submittedName>
        <fullName evidence="3">Uncharacterized protein</fullName>
    </submittedName>
</protein>
<name>A0A835YDZ0_9CHLO</name>
<feature type="region of interest" description="Disordered" evidence="1">
    <location>
        <begin position="155"/>
        <end position="233"/>
    </location>
</feature>
<feature type="signal peptide" evidence="2">
    <location>
        <begin position="1"/>
        <end position="24"/>
    </location>
</feature>
<keyword evidence="4" id="KW-1185">Reference proteome</keyword>
<organism evidence="3 4">
    <name type="scientific">Edaphochlamys debaryana</name>
    <dbReference type="NCBI Taxonomy" id="47281"/>
    <lineage>
        <taxon>Eukaryota</taxon>
        <taxon>Viridiplantae</taxon>
        <taxon>Chlorophyta</taxon>
        <taxon>core chlorophytes</taxon>
        <taxon>Chlorophyceae</taxon>
        <taxon>CS clade</taxon>
        <taxon>Chlamydomonadales</taxon>
        <taxon>Chlamydomonadales incertae sedis</taxon>
        <taxon>Edaphochlamys</taxon>
    </lineage>
</organism>
<gene>
    <name evidence="3" type="ORF">HYH03_000938</name>
</gene>
<evidence type="ECO:0000313" key="3">
    <source>
        <dbReference type="EMBL" id="KAG2501120.1"/>
    </source>
</evidence>